<dbReference type="Gene3D" id="1.10.10.10">
    <property type="entry name" value="Winged helix-like DNA-binding domain superfamily/Winged helix DNA-binding domain"/>
    <property type="match status" value="1"/>
</dbReference>
<evidence type="ECO:0000256" key="3">
    <source>
        <dbReference type="ARBA" id="ARBA00023015"/>
    </source>
</evidence>
<dbReference type="InterPro" id="IPR039420">
    <property type="entry name" value="WalR-like"/>
</dbReference>
<organism evidence="10 11">
    <name type="scientific">Bacillus chungangensis</name>
    <dbReference type="NCBI Taxonomy" id="587633"/>
    <lineage>
        <taxon>Bacteria</taxon>
        <taxon>Bacillati</taxon>
        <taxon>Bacillota</taxon>
        <taxon>Bacilli</taxon>
        <taxon>Bacillales</taxon>
        <taxon>Bacillaceae</taxon>
        <taxon>Bacillus</taxon>
    </lineage>
</organism>
<evidence type="ECO:0000259" key="9">
    <source>
        <dbReference type="PROSITE" id="PS51755"/>
    </source>
</evidence>
<dbReference type="SMART" id="SM00862">
    <property type="entry name" value="Trans_reg_C"/>
    <property type="match status" value="1"/>
</dbReference>
<dbReference type="CDD" id="cd00383">
    <property type="entry name" value="trans_reg_C"/>
    <property type="match status" value="1"/>
</dbReference>
<gene>
    <name evidence="10" type="ORF">J2S08_001352</name>
</gene>
<dbReference type="SUPFAM" id="SSF52172">
    <property type="entry name" value="CheY-like"/>
    <property type="match status" value="1"/>
</dbReference>
<dbReference type="CDD" id="cd17574">
    <property type="entry name" value="REC_OmpR"/>
    <property type="match status" value="1"/>
</dbReference>
<dbReference type="Pfam" id="PF00486">
    <property type="entry name" value="Trans_reg_C"/>
    <property type="match status" value="1"/>
</dbReference>
<evidence type="ECO:0000256" key="1">
    <source>
        <dbReference type="ARBA" id="ARBA00022553"/>
    </source>
</evidence>
<sequence length="226" mass="26302">MSYRILVVEDDVYIQELIKEFLASHSYQVDVADQGLQAWQMLEQTDYDLVILDIMIPNIDGFSLCHMIRKKSSVPVIILTALSEEKDQLKAFELEADDFISKPFSFNVLVKRVEAVLRRTKSGNIVNPLNEIVFEKLRLELDSYKAYVKDELIDVTVKEFEILQALLENIGRVMTREMLLERIWGYDYYGDSRIVDAHIKNIRKKLSLPYIKTVKGLGYMIERENG</sequence>
<dbReference type="Pfam" id="PF00072">
    <property type="entry name" value="Response_reg"/>
    <property type="match status" value="1"/>
</dbReference>
<dbReference type="InterPro" id="IPR011006">
    <property type="entry name" value="CheY-like_superfamily"/>
</dbReference>
<keyword evidence="2" id="KW-0902">Two-component regulatory system</keyword>
<dbReference type="RefSeq" id="WP_307227894.1">
    <property type="nucleotide sequence ID" value="NZ_JAUSTT010000006.1"/>
</dbReference>
<evidence type="ECO:0000256" key="4">
    <source>
        <dbReference type="ARBA" id="ARBA00023125"/>
    </source>
</evidence>
<comment type="caution">
    <text evidence="10">The sequence shown here is derived from an EMBL/GenBank/DDBJ whole genome shotgun (WGS) entry which is preliminary data.</text>
</comment>
<proteinExistence type="predicted"/>
<feature type="modified residue" description="4-aspartylphosphate" evidence="6">
    <location>
        <position position="53"/>
    </location>
</feature>
<evidence type="ECO:0000256" key="6">
    <source>
        <dbReference type="PROSITE-ProRule" id="PRU00169"/>
    </source>
</evidence>
<keyword evidence="4 7" id="KW-0238">DNA-binding</keyword>
<dbReference type="PANTHER" id="PTHR48111">
    <property type="entry name" value="REGULATOR OF RPOS"/>
    <property type="match status" value="1"/>
</dbReference>
<dbReference type="InterPro" id="IPR001789">
    <property type="entry name" value="Sig_transdc_resp-reg_receiver"/>
</dbReference>
<protein>
    <submittedName>
        <fullName evidence="10">Two-component system response regulator VanR</fullName>
    </submittedName>
</protein>
<name>A0ABT9WQV2_9BACI</name>
<keyword evidence="1 6" id="KW-0597">Phosphoprotein</keyword>
<dbReference type="EMBL" id="JAUSTT010000006">
    <property type="protein sequence ID" value="MDQ0175518.1"/>
    <property type="molecule type" value="Genomic_DNA"/>
</dbReference>
<keyword evidence="11" id="KW-1185">Reference proteome</keyword>
<feature type="DNA-binding region" description="OmpR/PhoB-type" evidence="7">
    <location>
        <begin position="129"/>
        <end position="223"/>
    </location>
</feature>
<feature type="domain" description="Response regulatory" evidence="8">
    <location>
        <begin position="4"/>
        <end position="117"/>
    </location>
</feature>
<accession>A0ABT9WQV2</accession>
<reference evidence="10 11" key="1">
    <citation type="submission" date="2023-07" db="EMBL/GenBank/DDBJ databases">
        <title>Genomic Encyclopedia of Type Strains, Phase IV (KMG-IV): sequencing the most valuable type-strain genomes for metagenomic binning, comparative biology and taxonomic classification.</title>
        <authorList>
            <person name="Goeker M."/>
        </authorList>
    </citation>
    <scope>NUCLEOTIDE SEQUENCE [LARGE SCALE GENOMIC DNA]</scope>
    <source>
        <strain evidence="10 11">DSM 23837</strain>
    </source>
</reference>
<dbReference type="PANTHER" id="PTHR48111:SF32">
    <property type="entry name" value="STAGE 0 SPORULATION PROTEIN A HOMOLOG"/>
    <property type="match status" value="1"/>
</dbReference>
<feature type="domain" description="OmpR/PhoB-type" evidence="9">
    <location>
        <begin position="129"/>
        <end position="223"/>
    </location>
</feature>
<dbReference type="PROSITE" id="PS51755">
    <property type="entry name" value="OMPR_PHOB"/>
    <property type="match status" value="1"/>
</dbReference>
<dbReference type="InterPro" id="IPR036388">
    <property type="entry name" value="WH-like_DNA-bd_sf"/>
</dbReference>
<evidence type="ECO:0000256" key="5">
    <source>
        <dbReference type="ARBA" id="ARBA00023163"/>
    </source>
</evidence>
<dbReference type="Proteomes" id="UP001223586">
    <property type="component" value="Unassembled WGS sequence"/>
</dbReference>
<evidence type="ECO:0000256" key="7">
    <source>
        <dbReference type="PROSITE-ProRule" id="PRU01091"/>
    </source>
</evidence>
<keyword evidence="3" id="KW-0805">Transcription regulation</keyword>
<dbReference type="Gene3D" id="3.40.50.2300">
    <property type="match status" value="1"/>
</dbReference>
<dbReference type="SMART" id="SM00448">
    <property type="entry name" value="REC"/>
    <property type="match status" value="1"/>
</dbReference>
<evidence type="ECO:0000313" key="10">
    <source>
        <dbReference type="EMBL" id="MDQ0175518.1"/>
    </source>
</evidence>
<dbReference type="PROSITE" id="PS50110">
    <property type="entry name" value="RESPONSE_REGULATORY"/>
    <property type="match status" value="1"/>
</dbReference>
<evidence type="ECO:0000256" key="2">
    <source>
        <dbReference type="ARBA" id="ARBA00023012"/>
    </source>
</evidence>
<keyword evidence="5" id="KW-0804">Transcription</keyword>
<evidence type="ECO:0000313" key="11">
    <source>
        <dbReference type="Proteomes" id="UP001223586"/>
    </source>
</evidence>
<evidence type="ECO:0000259" key="8">
    <source>
        <dbReference type="PROSITE" id="PS50110"/>
    </source>
</evidence>
<dbReference type="InterPro" id="IPR001867">
    <property type="entry name" value="OmpR/PhoB-type_DNA-bd"/>
</dbReference>